<dbReference type="EMBL" id="ASJR01000015">
    <property type="protein sequence ID" value="ERP31280.1"/>
    <property type="molecule type" value="Genomic_DNA"/>
</dbReference>
<keyword evidence="2" id="KW-0378">Hydrolase</keyword>
<dbReference type="Pfam" id="PF12706">
    <property type="entry name" value="Lactamase_B_2"/>
    <property type="match status" value="1"/>
</dbReference>
<evidence type="ECO:0000313" key="2">
    <source>
        <dbReference type="EMBL" id="ERP31280.1"/>
    </source>
</evidence>
<dbReference type="PANTHER" id="PTHR42663">
    <property type="entry name" value="HYDROLASE C777.06C-RELATED-RELATED"/>
    <property type="match status" value="1"/>
</dbReference>
<evidence type="ECO:0000313" key="3">
    <source>
        <dbReference type="Proteomes" id="UP000017148"/>
    </source>
</evidence>
<dbReference type="InterPro" id="IPR036866">
    <property type="entry name" value="RibonucZ/Hydroxyglut_hydro"/>
</dbReference>
<dbReference type="RefSeq" id="WP_022637203.1">
    <property type="nucleotide sequence ID" value="NZ_ASJR01000015.1"/>
</dbReference>
<dbReference type="PANTHER" id="PTHR42663:SF4">
    <property type="entry name" value="SLL1036 PROTEIN"/>
    <property type="match status" value="1"/>
</dbReference>
<dbReference type="InterPro" id="IPR001279">
    <property type="entry name" value="Metallo-B-lactamas"/>
</dbReference>
<comment type="caution">
    <text evidence="2">The sequence shown here is derived from an EMBL/GenBank/DDBJ whole genome shotgun (WGS) entry which is preliminary data.</text>
</comment>
<reference evidence="2 3" key="1">
    <citation type="journal article" date="2013" name="Environ. Microbiol.">
        <title>Genome analysis of Chitinivibrio alkaliphilus gen. nov., sp. nov., a novel extremely haloalkaliphilic anaerobic chitinolytic bacterium from the candidate phylum Termite Group 3.</title>
        <authorList>
            <person name="Sorokin D.Y."/>
            <person name="Gumerov V.M."/>
            <person name="Rakitin A.L."/>
            <person name="Beletsky A.V."/>
            <person name="Damste J.S."/>
            <person name="Muyzer G."/>
            <person name="Mardanov A.V."/>
            <person name="Ravin N.V."/>
        </authorList>
    </citation>
    <scope>NUCLEOTIDE SEQUENCE [LARGE SCALE GENOMIC DNA]</scope>
    <source>
        <strain evidence="2 3">ACht1</strain>
    </source>
</reference>
<dbReference type="Proteomes" id="UP000017148">
    <property type="component" value="Unassembled WGS sequence"/>
</dbReference>
<dbReference type="SMART" id="SM00849">
    <property type="entry name" value="Lactamase_B"/>
    <property type="match status" value="1"/>
</dbReference>
<dbReference type="CDD" id="cd07715">
    <property type="entry name" value="TaR3-like_MBL-fold"/>
    <property type="match status" value="1"/>
</dbReference>
<dbReference type="OrthoDB" id="9803916at2"/>
<gene>
    <name evidence="2" type="ORF">CALK_1769</name>
</gene>
<feature type="domain" description="Metallo-beta-lactamase" evidence="1">
    <location>
        <begin position="25"/>
        <end position="220"/>
    </location>
</feature>
<dbReference type="AlphaFoldDB" id="U7DA24"/>
<dbReference type="Gene3D" id="3.60.15.10">
    <property type="entry name" value="Ribonuclease Z/Hydroxyacylglutathione hydrolase-like"/>
    <property type="match status" value="1"/>
</dbReference>
<organism evidence="2 3">
    <name type="scientific">Chitinivibrio alkaliphilus ACht1</name>
    <dbReference type="NCBI Taxonomy" id="1313304"/>
    <lineage>
        <taxon>Bacteria</taxon>
        <taxon>Pseudomonadati</taxon>
        <taxon>Fibrobacterota</taxon>
        <taxon>Chitinivibrionia</taxon>
        <taxon>Chitinivibrionales</taxon>
        <taxon>Chitinivibrionaceae</taxon>
        <taxon>Chitinivibrio</taxon>
    </lineage>
</organism>
<sequence>MKVICWGVRGSLPASGRDYAKYGGDTTCIEVVSTKGERLIIDSGTGIRRLSNSLKEADSKTVNLLLTHYHLDHIMGTPFIRQLFDHRYTFNIFGPCLEGAQTVRTPFETTISPPYFPLALENKAIQANLHFHTINETEFKIGSLSISTIRVSHTNGGALGYAIEEGDTKFVLLTDNELFYAHPQGHPYESYVNFARNADLLLHDAQFTQEEYPRHLGWGHSSIEDVLTLGHDCAAKQVGFIHYSIERTDSEIDRLYGNLTTDLPVTPVHQDQSFTLS</sequence>
<proteinExistence type="predicted"/>
<accession>U7DA24</accession>
<dbReference type="STRING" id="1313304.CALK_1769"/>
<name>U7DA24_9BACT</name>
<dbReference type="SUPFAM" id="SSF56281">
    <property type="entry name" value="Metallo-hydrolase/oxidoreductase"/>
    <property type="match status" value="1"/>
</dbReference>
<dbReference type="GO" id="GO:0016787">
    <property type="term" value="F:hydrolase activity"/>
    <property type="evidence" value="ECO:0007669"/>
    <property type="project" value="UniProtKB-KW"/>
</dbReference>
<keyword evidence="3" id="KW-1185">Reference proteome</keyword>
<evidence type="ECO:0000259" key="1">
    <source>
        <dbReference type="SMART" id="SM00849"/>
    </source>
</evidence>
<protein>
    <submittedName>
        <fullName evidence="2">Metal-dependent hydrolases of the beta-lactamase superfamily I</fullName>
    </submittedName>
</protein>
<dbReference type="eggNOG" id="COG1235">
    <property type="taxonomic scope" value="Bacteria"/>
</dbReference>